<keyword evidence="2" id="KW-0413">Isomerase</keyword>
<feature type="active site" evidence="1">
    <location>
        <position position="46"/>
    </location>
</feature>
<gene>
    <name evidence="2" type="ORF">EDC14_102547</name>
</gene>
<dbReference type="PIRSF" id="PIRSF016184">
    <property type="entry name" value="PhzC_PhzF"/>
    <property type="match status" value="1"/>
</dbReference>
<dbReference type="GO" id="GO:0005737">
    <property type="term" value="C:cytoplasm"/>
    <property type="evidence" value="ECO:0007669"/>
    <property type="project" value="TreeGrafter"/>
</dbReference>
<proteinExistence type="predicted"/>
<sequence length="300" mass="32992">MRKEFLVVNSFAEQAFGGNPAAVLPDASGLTDAQMQAIARQLNLVETVFVLPAAETGADLRFRYFTPVQELPVAGHPTVAAVLALIEQGRLPMAADRDYRIRTGAGIQRVTVARNERGPVVVMEQPRPEFLPPLDDRAAVAELFGLRLEDLLPDLPVQPVHTGLGHLIVPLRTLEALFRAERRILPLKSFCAGLGIREAQLFTPETLDPQKDLHTRNICPREGLEDPGCGVGNGALGAYLLRHYYRGETAIRLRAEQGNIVNMPCVIEIHAQRSQDGIRVSIGGNGRLMIRGEFYLDQPE</sequence>
<dbReference type="GO" id="GO:0016853">
    <property type="term" value="F:isomerase activity"/>
    <property type="evidence" value="ECO:0007669"/>
    <property type="project" value="UniProtKB-KW"/>
</dbReference>
<dbReference type="Proteomes" id="UP000295008">
    <property type="component" value="Unassembled WGS sequence"/>
</dbReference>
<evidence type="ECO:0000313" key="3">
    <source>
        <dbReference type="Proteomes" id="UP000295008"/>
    </source>
</evidence>
<dbReference type="PANTHER" id="PTHR13774">
    <property type="entry name" value="PHENAZINE BIOSYNTHESIS PROTEIN"/>
    <property type="match status" value="1"/>
</dbReference>
<name>A0A4R1R9R4_HYDET</name>
<dbReference type="NCBIfam" id="TIGR00654">
    <property type="entry name" value="PhzF_family"/>
    <property type="match status" value="1"/>
</dbReference>
<dbReference type="Gene3D" id="3.10.310.10">
    <property type="entry name" value="Diaminopimelate Epimerase, Chain A, domain 1"/>
    <property type="match status" value="2"/>
</dbReference>
<dbReference type="RefSeq" id="WP_132015716.1">
    <property type="nucleotide sequence ID" value="NZ_SLUN01000025.1"/>
</dbReference>
<reference evidence="2 3" key="1">
    <citation type="submission" date="2019-03" db="EMBL/GenBank/DDBJ databases">
        <title>Genomic Encyclopedia of Type Strains, Phase IV (KMG-IV): sequencing the most valuable type-strain genomes for metagenomic binning, comparative biology and taxonomic classification.</title>
        <authorList>
            <person name="Goeker M."/>
        </authorList>
    </citation>
    <scope>NUCLEOTIDE SEQUENCE [LARGE SCALE GENOMIC DNA]</scope>
    <source>
        <strain evidence="2 3">LX-B</strain>
    </source>
</reference>
<dbReference type="AlphaFoldDB" id="A0A4R1R9R4"/>
<dbReference type="Pfam" id="PF02567">
    <property type="entry name" value="PhzC-PhzF"/>
    <property type="match status" value="1"/>
</dbReference>
<dbReference type="SUPFAM" id="SSF54506">
    <property type="entry name" value="Diaminopimelate epimerase-like"/>
    <property type="match status" value="1"/>
</dbReference>
<organism evidence="2 3">
    <name type="scientific">Hydrogenispora ethanolica</name>
    <dbReference type="NCBI Taxonomy" id="1082276"/>
    <lineage>
        <taxon>Bacteria</taxon>
        <taxon>Bacillati</taxon>
        <taxon>Bacillota</taxon>
        <taxon>Hydrogenispora</taxon>
    </lineage>
</organism>
<keyword evidence="3" id="KW-1185">Reference proteome</keyword>
<accession>A0A4R1R9R4</accession>
<comment type="caution">
    <text evidence="2">The sequence shown here is derived from an EMBL/GenBank/DDBJ whole genome shotgun (WGS) entry which is preliminary data.</text>
</comment>
<dbReference type="EMBL" id="SLUN01000025">
    <property type="protein sequence ID" value="TCL62428.1"/>
    <property type="molecule type" value="Genomic_DNA"/>
</dbReference>
<dbReference type="OrthoDB" id="9788221at2"/>
<evidence type="ECO:0000256" key="1">
    <source>
        <dbReference type="PIRSR" id="PIRSR016184-1"/>
    </source>
</evidence>
<dbReference type="InterPro" id="IPR003719">
    <property type="entry name" value="Phenazine_PhzF-like"/>
</dbReference>
<protein>
    <submittedName>
        <fullName evidence="2">Trans-2,3-dihydro-3-hydroxyanthranilate isomerase</fullName>
    </submittedName>
</protein>
<evidence type="ECO:0000313" key="2">
    <source>
        <dbReference type="EMBL" id="TCL62428.1"/>
    </source>
</evidence>